<dbReference type="InterPro" id="IPR043202">
    <property type="entry name" value="Band-7_stomatin-like"/>
</dbReference>
<organism evidence="7 8">
    <name type="scientific">Halobacteriovorax marinus</name>
    <dbReference type="NCBI Taxonomy" id="97084"/>
    <lineage>
        <taxon>Bacteria</taxon>
        <taxon>Pseudomonadati</taxon>
        <taxon>Bdellovibrionota</taxon>
        <taxon>Bacteriovoracia</taxon>
        <taxon>Bacteriovoracales</taxon>
        <taxon>Halobacteriovoraceae</taxon>
        <taxon>Halobacteriovorax</taxon>
    </lineage>
</organism>
<dbReference type="GO" id="GO:0098552">
    <property type="term" value="C:side of membrane"/>
    <property type="evidence" value="ECO:0007669"/>
    <property type="project" value="UniProtKB-ARBA"/>
</dbReference>
<dbReference type="CDD" id="cd08826">
    <property type="entry name" value="SPFH_eoslipins_u1"/>
    <property type="match status" value="1"/>
</dbReference>
<dbReference type="Gene3D" id="3.30.479.30">
    <property type="entry name" value="Band 7 domain"/>
    <property type="match status" value="1"/>
</dbReference>
<evidence type="ECO:0000256" key="1">
    <source>
        <dbReference type="ARBA" id="ARBA00004167"/>
    </source>
</evidence>
<evidence type="ECO:0000256" key="4">
    <source>
        <dbReference type="ARBA" id="ARBA00023136"/>
    </source>
</evidence>
<evidence type="ECO:0000256" key="5">
    <source>
        <dbReference type="SAM" id="Phobius"/>
    </source>
</evidence>
<dbReference type="Gene3D" id="6.10.250.2090">
    <property type="match status" value="1"/>
</dbReference>
<dbReference type="GO" id="GO:0005886">
    <property type="term" value="C:plasma membrane"/>
    <property type="evidence" value="ECO:0007669"/>
    <property type="project" value="InterPro"/>
</dbReference>
<reference evidence="8" key="1">
    <citation type="journal article" date="2017" name="Proc. Natl. Acad. Sci. U.S.A.">
        <title>Simulation of Deepwater Horizon oil plume reveals substrate specialization within a complex community of hydrocarbon-degraders.</title>
        <authorList>
            <person name="Hu P."/>
            <person name="Dubinsky E.A."/>
            <person name="Probst A.J."/>
            <person name="Wang J."/>
            <person name="Sieber C.M.K."/>
            <person name="Tom L.M."/>
            <person name="Gardinali P."/>
            <person name="Banfield J.F."/>
            <person name="Atlas R.M."/>
            <person name="Andersen G.L."/>
        </authorList>
    </citation>
    <scope>NUCLEOTIDE SEQUENCE [LARGE SCALE GENOMIC DNA]</scope>
</reference>
<dbReference type="FunFam" id="3.30.479.30:FF:000004">
    <property type="entry name" value="Putative membrane protease family, stomatin"/>
    <property type="match status" value="1"/>
</dbReference>
<evidence type="ECO:0000259" key="6">
    <source>
        <dbReference type="SMART" id="SM00244"/>
    </source>
</evidence>
<dbReference type="InterPro" id="IPR036013">
    <property type="entry name" value="Band_7/SPFH_dom_sf"/>
</dbReference>
<comment type="caution">
    <text evidence="7">The sequence shown here is derived from an EMBL/GenBank/DDBJ whole genome shotgun (WGS) entry which is preliminary data.</text>
</comment>
<dbReference type="InterPro" id="IPR001972">
    <property type="entry name" value="Stomatin_HflK_fam"/>
</dbReference>
<feature type="transmembrane region" description="Helical" evidence="5">
    <location>
        <begin position="6"/>
        <end position="24"/>
    </location>
</feature>
<dbReference type="InterPro" id="IPR018080">
    <property type="entry name" value="Band_7/stomatin-like_CS"/>
</dbReference>
<protein>
    <recommendedName>
        <fullName evidence="3">Protein QmcA</fullName>
    </recommendedName>
</protein>
<comment type="similarity">
    <text evidence="2">Belongs to the band 7/mec-2 family.</text>
</comment>
<dbReference type="EMBL" id="MAAO01000006">
    <property type="protein sequence ID" value="OUR97189.1"/>
    <property type="molecule type" value="Genomic_DNA"/>
</dbReference>
<dbReference type="AlphaFoldDB" id="A0A1Y5FDZ1"/>
<sequence length="250" mass="27871">MNIATITPFIILLIVLLFNTIKILNEYERAVVFRLGRFTGVRGPGLIVLIPGLEKMSRVDLRTVTMDIPSQDIISKDNVTLKVNGVVYFRVNDPEKSIIAVEDYLLATAQISQTTLRSVIGQFELDEILSTREKINHRLQTILDEQTEPWGIKVSAVEVKAIDLPVEMQRAMAKQAEAERDKRAKVISAEGELQASVKLAQAAEILGKQKNAIVLRYLDTMKEISTGGGKSTTFFPLPVDFLSNIMNKNS</sequence>
<feature type="domain" description="Band 7" evidence="6">
    <location>
        <begin position="19"/>
        <end position="176"/>
    </location>
</feature>
<dbReference type="PANTHER" id="PTHR10264:SF19">
    <property type="entry name" value="AT06885P-RELATED"/>
    <property type="match status" value="1"/>
</dbReference>
<dbReference type="PROSITE" id="PS01270">
    <property type="entry name" value="BAND_7"/>
    <property type="match status" value="1"/>
</dbReference>
<dbReference type="InterPro" id="IPR001107">
    <property type="entry name" value="Band_7"/>
</dbReference>
<evidence type="ECO:0000313" key="7">
    <source>
        <dbReference type="EMBL" id="OUR97189.1"/>
    </source>
</evidence>
<gene>
    <name evidence="7" type="ORF">A9Q84_12750</name>
</gene>
<dbReference type="SMART" id="SM00244">
    <property type="entry name" value="PHB"/>
    <property type="match status" value="1"/>
</dbReference>
<dbReference type="PRINTS" id="PR00721">
    <property type="entry name" value="STOMATIN"/>
</dbReference>
<dbReference type="Pfam" id="PF01145">
    <property type="entry name" value="Band_7"/>
    <property type="match status" value="1"/>
</dbReference>
<evidence type="ECO:0000313" key="8">
    <source>
        <dbReference type="Proteomes" id="UP000196531"/>
    </source>
</evidence>
<keyword evidence="4 5" id="KW-0472">Membrane</keyword>
<keyword evidence="5" id="KW-0812">Transmembrane</keyword>
<name>A0A1Y5FDZ1_9BACT</name>
<evidence type="ECO:0000256" key="3">
    <source>
        <dbReference type="ARBA" id="ARBA00017055"/>
    </source>
</evidence>
<keyword evidence="5" id="KW-1133">Transmembrane helix</keyword>
<comment type="subcellular location">
    <subcellularLocation>
        <location evidence="1">Membrane</location>
        <topology evidence="1">Single-pass membrane protein</topology>
    </subcellularLocation>
</comment>
<evidence type="ECO:0000256" key="2">
    <source>
        <dbReference type="ARBA" id="ARBA00008164"/>
    </source>
</evidence>
<dbReference type="Proteomes" id="UP000196531">
    <property type="component" value="Unassembled WGS sequence"/>
</dbReference>
<dbReference type="SUPFAM" id="SSF117892">
    <property type="entry name" value="Band 7/SPFH domain"/>
    <property type="match status" value="1"/>
</dbReference>
<proteinExistence type="inferred from homology"/>
<dbReference type="PANTHER" id="PTHR10264">
    <property type="entry name" value="BAND 7 PROTEIN-RELATED"/>
    <property type="match status" value="1"/>
</dbReference>
<accession>A0A1Y5FDZ1</accession>